<evidence type="ECO:0000313" key="3">
    <source>
        <dbReference type="EMBL" id="OWF49389.1"/>
    </source>
</evidence>
<feature type="region of interest" description="Disordered" evidence="1">
    <location>
        <begin position="534"/>
        <end position="571"/>
    </location>
</feature>
<evidence type="ECO:0000256" key="1">
    <source>
        <dbReference type="SAM" id="MobiDB-lite"/>
    </source>
</evidence>
<gene>
    <name evidence="3" type="ORF">KP79_PYT11814</name>
</gene>
<reference evidence="3 4" key="1">
    <citation type="journal article" date="2017" name="Nat. Ecol. Evol.">
        <title>Scallop genome provides insights into evolution of bilaterian karyotype and development.</title>
        <authorList>
            <person name="Wang S."/>
            <person name="Zhang J."/>
            <person name="Jiao W."/>
            <person name="Li J."/>
            <person name="Xun X."/>
            <person name="Sun Y."/>
            <person name="Guo X."/>
            <person name="Huan P."/>
            <person name="Dong B."/>
            <person name="Zhang L."/>
            <person name="Hu X."/>
            <person name="Sun X."/>
            <person name="Wang J."/>
            <person name="Zhao C."/>
            <person name="Wang Y."/>
            <person name="Wang D."/>
            <person name="Huang X."/>
            <person name="Wang R."/>
            <person name="Lv J."/>
            <person name="Li Y."/>
            <person name="Zhang Z."/>
            <person name="Liu B."/>
            <person name="Lu W."/>
            <person name="Hui Y."/>
            <person name="Liang J."/>
            <person name="Zhou Z."/>
            <person name="Hou R."/>
            <person name="Li X."/>
            <person name="Liu Y."/>
            <person name="Li H."/>
            <person name="Ning X."/>
            <person name="Lin Y."/>
            <person name="Zhao L."/>
            <person name="Xing Q."/>
            <person name="Dou J."/>
            <person name="Li Y."/>
            <person name="Mao J."/>
            <person name="Guo H."/>
            <person name="Dou H."/>
            <person name="Li T."/>
            <person name="Mu C."/>
            <person name="Jiang W."/>
            <person name="Fu Q."/>
            <person name="Fu X."/>
            <person name="Miao Y."/>
            <person name="Liu J."/>
            <person name="Yu Q."/>
            <person name="Li R."/>
            <person name="Liao H."/>
            <person name="Li X."/>
            <person name="Kong Y."/>
            <person name="Jiang Z."/>
            <person name="Chourrout D."/>
            <person name="Li R."/>
            <person name="Bao Z."/>
        </authorList>
    </citation>
    <scope>NUCLEOTIDE SEQUENCE [LARGE SCALE GENOMIC DNA]</scope>
    <source>
        <strain evidence="3 4">PY_sf001</strain>
    </source>
</reference>
<feature type="region of interest" description="Disordered" evidence="1">
    <location>
        <begin position="1"/>
        <end position="54"/>
    </location>
</feature>
<accession>A0A210QKW8</accession>
<feature type="compositionally biased region" description="Polar residues" evidence="1">
    <location>
        <begin position="12"/>
        <end position="35"/>
    </location>
</feature>
<evidence type="ECO:0000256" key="2">
    <source>
        <dbReference type="SAM" id="Phobius"/>
    </source>
</evidence>
<dbReference type="Proteomes" id="UP000242188">
    <property type="component" value="Unassembled WGS sequence"/>
</dbReference>
<feature type="compositionally biased region" description="Basic and acidic residues" evidence="1">
    <location>
        <begin position="497"/>
        <end position="510"/>
    </location>
</feature>
<name>A0A210QKW8_MIZYE</name>
<sequence>MLMDTPAPDVPSSGTGIANQELPSNLAQSQTTSADKGSLSKKTARKAKKKQDKKKFTTDFNKIVKKLVEDGHLAAVGESGVGDLTPRQLNEPESSTIIWSPALARPGNATMGLEDNEHMHDLLHSFLFGRGDDEAGHPLMNLAVNSQLQRIPHRDLSGSDSTHLSEQDLLQRNQTRKLSDHVDNTTVIVDFVQNPEGSNPNDIPSVSVTTPTPPGQDPEGDAFSKAPSGVTPPTTEHTSVDETFPEQDTGGEDDDTHPTANESSMAGIKDSNIKESAMAGSVDSNINESAVAGGVNSSSKVIAVDGIPGEDPEKSITIHIHHPPAVDKNKTRSLKKKWKKKCKRDYYNIPQGRQCCLKAVRCLDQLPDILEEIDDFDDTHTNKLLVCSHVQTSLTCLSTTLKQKQCRNTAKDINAKFKPQLSAITKFFDPKCINTGQETTTLPARGEGQSGSGGGGTHINAAIIGASVGGFILVGVLLLIVLFMKRRKPNRGQSKKTSRDNDVNDKRESSRYKDMEFERVHRKHSDVYAEIDERSMHSFRNPEMNGHLEPEGDRPLPSAPPNGTVPVDHHGYLTPQIRKDSAPVLEEATGGYTVLQDSKDGTVSYTTLRPTETDDDADYISPDEDAASPKRRSVPGSQVSTPQPTPKPRQPSTGDEPYHAYFILEKENVEHV</sequence>
<keyword evidence="2" id="KW-0472">Membrane</keyword>
<feature type="compositionally biased region" description="Acidic residues" evidence="1">
    <location>
        <begin position="613"/>
        <end position="626"/>
    </location>
</feature>
<feature type="region of interest" description="Disordered" evidence="1">
    <location>
        <begin position="192"/>
        <end position="269"/>
    </location>
</feature>
<keyword evidence="2" id="KW-0812">Transmembrane</keyword>
<feature type="compositionally biased region" description="Acidic residues" evidence="1">
    <location>
        <begin position="243"/>
        <end position="255"/>
    </location>
</feature>
<comment type="caution">
    <text evidence="3">The sequence shown here is derived from an EMBL/GenBank/DDBJ whole genome shotgun (WGS) entry which is preliminary data.</text>
</comment>
<organism evidence="3 4">
    <name type="scientific">Mizuhopecten yessoensis</name>
    <name type="common">Japanese scallop</name>
    <name type="synonym">Patinopecten yessoensis</name>
    <dbReference type="NCBI Taxonomy" id="6573"/>
    <lineage>
        <taxon>Eukaryota</taxon>
        <taxon>Metazoa</taxon>
        <taxon>Spiralia</taxon>
        <taxon>Lophotrochozoa</taxon>
        <taxon>Mollusca</taxon>
        <taxon>Bivalvia</taxon>
        <taxon>Autobranchia</taxon>
        <taxon>Pteriomorphia</taxon>
        <taxon>Pectinida</taxon>
        <taxon>Pectinoidea</taxon>
        <taxon>Pectinidae</taxon>
        <taxon>Mizuhopecten</taxon>
    </lineage>
</organism>
<feature type="compositionally biased region" description="Basic residues" evidence="1">
    <location>
        <begin position="42"/>
        <end position="53"/>
    </location>
</feature>
<protein>
    <submittedName>
        <fullName evidence="3">Uncharacterized protein</fullName>
    </submittedName>
</protein>
<feature type="transmembrane region" description="Helical" evidence="2">
    <location>
        <begin position="462"/>
        <end position="484"/>
    </location>
</feature>
<proteinExistence type="predicted"/>
<dbReference type="EMBL" id="NEDP02003142">
    <property type="protein sequence ID" value="OWF49389.1"/>
    <property type="molecule type" value="Genomic_DNA"/>
</dbReference>
<keyword evidence="4" id="KW-1185">Reference proteome</keyword>
<dbReference type="AlphaFoldDB" id="A0A210QKW8"/>
<feature type="region of interest" description="Disordered" evidence="1">
    <location>
        <begin position="603"/>
        <end position="659"/>
    </location>
</feature>
<dbReference type="OrthoDB" id="6147906at2759"/>
<keyword evidence="2" id="KW-1133">Transmembrane helix</keyword>
<evidence type="ECO:0000313" key="4">
    <source>
        <dbReference type="Proteomes" id="UP000242188"/>
    </source>
</evidence>
<feature type="region of interest" description="Disordered" evidence="1">
    <location>
        <begin position="489"/>
        <end position="510"/>
    </location>
</feature>